<dbReference type="Proteomes" id="UP000054266">
    <property type="component" value="Unassembled WGS sequence"/>
</dbReference>
<dbReference type="EMBL" id="KN846957">
    <property type="protein sequence ID" value="KIW70356.1"/>
    <property type="molecule type" value="Genomic_DNA"/>
</dbReference>
<dbReference type="HOGENOM" id="CLU_2277540_0_0_1"/>
<feature type="region of interest" description="Disordered" evidence="1">
    <location>
        <begin position="36"/>
        <end position="101"/>
    </location>
</feature>
<evidence type="ECO:0000256" key="1">
    <source>
        <dbReference type="SAM" id="MobiDB-lite"/>
    </source>
</evidence>
<feature type="compositionally biased region" description="Basic and acidic residues" evidence="1">
    <location>
        <begin position="36"/>
        <end position="48"/>
    </location>
</feature>
<reference evidence="2 3" key="1">
    <citation type="submission" date="2015-01" db="EMBL/GenBank/DDBJ databases">
        <title>The Genome Sequence of Capronia semiimmersa CBS27337.</title>
        <authorList>
            <consortium name="The Broad Institute Genomics Platform"/>
            <person name="Cuomo C."/>
            <person name="de Hoog S."/>
            <person name="Gorbushina A."/>
            <person name="Stielow B."/>
            <person name="Teixiera M."/>
            <person name="Abouelleil A."/>
            <person name="Chapman S.B."/>
            <person name="Priest M."/>
            <person name="Young S.K."/>
            <person name="Wortman J."/>
            <person name="Nusbaum C."/>
            <person name="Birren B."/>
        </authorList>
    </citation>
    <scope>NUCLEOTIDE SEQUENCE [LARGE SCALE GENOMIC DNA]</scope>
    <source>
        <strain evidence="2 3">CBS 27337</strain>
    </source>
</reference>
<sequence length="110" mass="12114">MPDFLRVAGGVAAKDGVAESEAAQFEALKRGVLAEKARKEQEERERRISQGLPAELTAEEKRERKRQEKMRRGEEKQKRRAGLETDRGSGGQKGGGTGSRVLGMLCFGAR</sequence>
<name>A0A0D2CYR3_9EURO</name>
<feature type="compositionally biased region" description="Gly residues" evidence="1">
    <location>
        <begin position="88"/>
        <end position="98"/>
    </location>
</feature>
<keyword evidence="3" id="KW-1185">Reference proteome</keyword>
<protein>
    <submittedName>
        <fullName evidence="2">Uncharacterized protein</fullName>
    </submittedName>
</protein>
<accession>A0A0D2CYR3</accession>
<evidence type="ECO:0000313" key="3">
    <source>
        <dbReference type="Proteomes" id="UP000054266"/>
    </source>
</evidence>
<evidence type="ECO:0000313" key="2">
    <source>
        <dbReference type="EMBL" id="KIW70356.1"/>
    </source>
</evidence>
<feature type="compositionally biased region" description="Basic and acidic residues" evidence="1">
    <location>
        <begin position="58"/>
        <end position="87"/>
    </location>
</feature>
<organism evidence="2 3">
    <name type="scientific">Phialophora macrospora</name>
    <dbReference type="NCBI Taxonomy" id="1851006"/>
    <lineage>
        <taxon>Eukaryota</taxon>
        <taxon>Fungi</taxon>
        <taxon>Dikarya</taxon>
        <taxon>Ascomycota</taxon>
        <taxon>Pezizomycotina</taxon>
        <taxon>Eurotiomycetes</taxon>
        <taxon>Chaetothyriomycetidae</taxon>
        <taxon>Chaetothyriales</taxon>
        <taxon>Herpotrichiellaceae</taxon>
        <taxon>Phialophora</taxon>
    </lineage>
</organism>
<dbReference type="AlphaFoldDB" id="A0A0D2CYR3"/>
<gene>
    <name evidence="2" type="ORF">PV04_02631</name>
</gene>
<proteinExistence type="predicted"/>